<feature type="compositionally biased region" description="Acidic residues" evidence="1">
    <location>
        <begin position="215"/>
        <end position="233"/>
    </location>
</feature>
<comment type="caution">
    <text evidence="2">The sequence shown here is derived from an EMBL/GenBank/DDBJ whole genome shotgun (WGS) entry which is preliminary data.</text>
</comment>
<evidence type="ECO:0000256" key="1">
    <source>
        <dbReference type="SAM" id="MobiDB-lite"/>
    </source>
</evidence>
<gene>
    <name evidence="2" type="ORF">PIB30_082404</name>
</gene>
<feature type="region of interest" description="Disordered" evidence="1">
    <location>
        <begin position="74"/>
        <end position="155"/>
    </location>
</feature>
<feature type="region of interest" description="Disordered" evidence="1">
    <location>
        <begin position="206"/>
        <end position="252"/>
    </location>
</feature>
<name>A0ABU6WVE4_9FABA</name>
<dbReference type="EMBL" id="JASCZI010182509">
    <property type="protein sequence ID" value="MED6188058.1"/>
    <property type="molecule type" value="Genomic_DNA"/>
</dbReference>
<accession>A0ABU6WVE4</accession>
<protein>
    <submittedName>
        <fullName evidence="2">Uncharacterized protein</fullName>
    </submittedName>
</protein>
<reference evidence="2 3" key="1">
    <citation type="journal article" date="2023" name="Plants (Basel)">
        <title>Bridging the Gap: Combining Genomics and Transcriptomics Approaches to Understand Stylosanthes scabra, an Orphan Legume from the Brazilian Caatinga.</title>
        <authorList>
            <person name="Ferreira-Neto J.R.C."/>
            <person name="da Silva M.D."/>
            <person name="Binneck E."/>
            <person name="de Melo N.F."/>
            <person name="da Silva R.H."/>
            <person name="de Melo A.L.T.M."/>
            <person name="Pandolfi V."/>
            <person name="Bustamante F.O."/>
            <person name="Brasileiro-Vidal A.C."/>
            <person name="Benko-Iseppon A.M."/>
        </authorList>
    </citation>
    <scope>NUCLEOTIDE SEQUENCE [LARGE SCALE GENOMIC DNA]</scope>
    <source>
        <tissue evidence="2">Leaves</tissue>
    </source>
</reference>
<evidence type="ECO:0000313" key="3">
    <source>
        <dbReference type="Proteomes" id="UP001341840"/>
    </source>
</evidence>
<proteinExistence type="predicted"/>
<keyword evidence="3" id="KW-1185">Reference proteome</keyword>
<feature type="region of interest" description="Disordered" evidence="1">
    <location>
        <begin position="1"/>
        <end position="42"/>
    </location>
</feature>
<dbReference type="Proteomes" id="UP001341840">
    <property type="component" value="Unassembled WGS sequence"/>
</dbReference>
<feature type="compositionally biased region" description="Low complexity" evidence="1">
    <location>
        <begin position="100"/>
        <end position="110"/>
    </location>
</feature>
<organism evidence="2 3">
    <name type="scientific">Stylosanthes scabra</name>
    <dbReference type="NCBI Taxonomy" id="79078"/>
    <lineage>
        <taxon>Eukaryota</taxon>
        <taxon>Viridiplantae</taxon>
        <taxon>Streptophyta</taxon>
        <taxon>Embryophyta</taxon>
        <taxon>Tracheophyta</taxon>
        <taxon>Spermatophyta</taxon>
        <taxon>Magnoliopsida</taxon>
        <taxon>eudicotyledons</taxon>
        <taxon>Gunneridae</taxon>
        <taxon>Pentapetalae</taxon>
        <taxon>rosids</taxon>
        <taxon>fabids</taxon>
        <taxon>Fabales</taxon>
        <taxon>Fabaceae</taxon>
        <taxon>Papilionoideae</taxon>
        <taxon>50 kb inversion clade</taxon>
        <taxon>dalbergioids sensu lato</taxon>
        <taxon>Dalbergieae</taxon>
        <taxon>Pterocarpus clade</taxon>
        <taxon>Stylosanthes</taxon>
    </lineage>
</organism>
<feature type="compositionally biased region" description="Polar residues" evidence="1">
    <location>
        <begin position="1"/>
        <end position="10"/>
    </location>
</feature>
<feature type="compositionally biased region" description="Basic residues" evidence="1">
    <location>
        <begin position="111"/>
        <end position="148"/>
    </location>
</feature>
<evidence type="ECO:0000313" key="2">
    <source>
        <dbReference type="EMBL" id="MED6188058.1"/>
    </source>
</evidence>
<sequence>MITAAPTTDPVTEIRSGAPFFGGEEPGASTGGTPMEGSPTEVRTKAELGVLEERPEELEMKKINLGKKIRNTSLTLKETRKKNSPVEVVSKRHDAGKTSGGQQQNGYGRRQTGRGHGRRRASRAKTKRTITPRHRERRRIGRRRRRKSGSSTATKLAVAARLCSSLKVKLGGAGDKRRRQHRVQGKMARQLRGSWLLNPHATWVARTREKHGDADREEEDSDIEEVCDGDDDEYKGATRTRVQGENWGGVNA</sequence>